<reference evidence="2 3" key="1">
    <citation type="submission" date="2014-04" db="EMBL/GenBank/DDBJ databases">
        <authorList>
            <consortium name="DOE Joint Genome Institute"/>
            <person name="Kuo A."/>
            <person name="Zuccaro A."/>
            <person name="Kohler A."/>
            <person name="Nagy L.G."/>
            <person name="Floudas D."/>
            <person name="Copeland A."/>
            <person name="Barry K.W."/>
            <person name="Cichocki N."/>
            <person name="Veneault-Fourrey C."/>
            <person name="LaButti K."/>
            <person name="Lindquist E.A."/>
            <person name="Lipzen A."/>
            <person name="Lundell T."/>
            <person name="Morin E."/>
            <person name="Murat C."/>
            <person name="Sun H."/>
            <person name="Tunlid A."/>
            <person name="Henrissat B."/>
            <person name="Grigoriev I.V."/>
            <person name="Hibbett D.S."/>
            <person name="Martin F."/>
            <person name="Nordberg H.P."/>
            <person name="Cantor M.N."/>
            <person name="Hua S.X."/>
        </authorList>
    </citation>
    <scope>NUCLEOTIDE SEQUENCE [LARGE SCALE GENOMIC DNA]</scope>
    <source>
        <strain evidence="2 3">MAFF 305830</strain>
    </source>
</reference>
<dbReference type="HOGENOM" id="CLU_2159971_0_0_1"/>
<dbReference type="AlphaFoldDB" id="A0A0C3B3R9"/>
<accession>A0A0C3B3R9</accession>
<protein>
    <submittedName>
        <fullName evidence="2">Uncharacterized protein</fullName>
    </submittedName>
</protein>
<evidence type="ECO:0000256" key="1">
    <source>
        <dbReference type="SAM" id="MobiDB-lite"/>
    </source>
</evidence>
<feature type="region of interest" description="Disordered" evidence="1">
    <location>
        <begin position="62"/>
        <end position="84"/>
    </location>
</feature>
<dbReference type="Proteomes" id="UP000054097">
    <property type="component" value="Unassembled WGS sequence"/>
</dbReference>
<dbReference type="EMBL" id="KN824308">
    <property type="protein sequence ID" value="KIM26111.1"/>
    <property type="molecule type" value="Genomic_DNA"/>
</dbReference>
<sequence length="111" mass="12366">MRHFLHFVLDHLPMAVPVPYDAFQGFNHANPNDTTPWTVAFDPAENTVVLACEYLGIHVSQDEAADPPSDPLQAPGRDRRRSRVSAKFASIVRSSRHIIPSLHTRGPIGQM</sequence>
<proteinExistence type="predicted"/>
<keyword evidence="3" id="KW-1185">Reference proteome</keyword>
<evidence type="ECO:0000313" key="3">
    <source>
        <dbReference type="Proteomes" id="UP000054097"/>
    </source>
</evidence>
<organism evidence="2 3">
    <name type="scientific">Serendipita vermifera MAFF 305830</name>
    <dbReference type="NCBI Taxonomy" id="933852"/>
    <lineage>
        <taxon>Eukaryota</taxon>
        <taxon>Fungi</taxon>
        <taxon>Dikarya</taxon>
        <taxon>Basidiomycota</taxon>
        <taxon>Agaricomycotina</taxon>
        <taxon>Agaricomycetes</taxon>
        <taxon>Sebacinales</taxon>
        <taxon>Serendipitaceae</taxon>
        <taxon>Serendipita</taxon>
    </lineage>
</organism>
<reference evidence="3" key="2">
    <citation type="submission" date="2015-01" db="EMBL/GenBank/DDBJ databases">
        <title>Evolutionary Origins and Diversification of the Mycorrhizal Mutualists.</title>
        <authorList>
            <consortium name="DOE Joint Genome Institute"/>
            <consortium name="Mycorrhizal Genomics Consortium"/>
            <person name="Kohler A."/>
            <person name="Kuo A."/>
            <person name="Nagy L.G."/>
            <person name="Floudas D."/>
            <person name="Copeland A."/>
            <person name="Barry K.W."/>
            <person name="Cichocki N."/>
            <person name="Veneault-Fourrey C."/>
            <person name="LaButti K."/>
            <person name="Lindquist E.A."/>
            <person name="Lipzen A."/>
            <person name="Lundell T."/>
            <person name="Morin E."/>
            <person name="Murat C."/>
            <person name="Riley R."/>
            <person name="Ohm R."/>
            <person name="Sun H."/>
            <person name="Tunlid A."/>
            <person name="Henrissat B."/>
            <person name="Grigoriev I.V."/>
            <person name="Hibbett D.S."/>
            <person name="Martin F."/>
        </authorList>
    </citation>
    <scope>NUCLEOTIDE SEQUENCE [LARGE SCALE GENOMIC DNA]</scope>
    <source>
        <strain evidence="3">MAFF 305830</strain>
    </source>
</reference>
<evidence type="ECO:0000313" key="2">
    <source>
        <dbReference type="EMBL" id="KIM26111.1"/>
    </source>
</evidence>
<name>A0A0C3B3R9_SERVB</name>
<gene>
    <name evidence="2" type="ORF">M408DRAFT_196382</name>
</gene>